<accession>K9WLB4</accession>
<protein>
    <submittedName>
        <fullName evidence="10">Glycosidase</fullName>
    </submittedName>
</protein>
<dbReference type="HOGENOM" id="CLU_024572_2_0_3"/>
<evidence type="ECO:0000256" key="5">
    <source>
        <dbReference type="ARBA" id="ARBA00023277"/>
    </source>
</evidence>
<dbReference type="GO" id="GO:0005509">
    <property type="term" value="F:calcium ion binding"/>
    <property type="evidence" value="ECO:0007669"/>
    <property type="project" value="InterPro"/>
</dbReference>
<keyword evidence="5" id="KW-0119">Carbohydrate metabolism</keyword>
<evidence type="ECO:0000256" key="3">
    <source>
        <dbReference type="ARBA" id="ARBA00022723"/>
    </source>
</evidence>
<dbReference type="SMART" id="SM00642">
    <property type="entry name" value="Aamy"/>
    <property type="match status" value="1"/>
</dbReference>
<evidence type="ECO:0000256" key="7">
    <source>
        <dbReference type="PIRSR" id="PIRSR001021-1"/>
    </source>
</evidence>
<dbReference type="InterPro" id="IPR013780">
    <property type="entry name" value="Glyco_hydro_b"/>
</dbReference>
<dbReference type="InterPro" id="IPR017853">
    <property type="entry name" value="GH"/>
</dbReference>
<feature type="binding site" evidence="8">
    <location>
        <position position="187"/>
    </location>
    <ligand>
        <name>Ca(2+)</name>
        <dbReference type="ChEBI" id="CHEBI:29108"/>
        <label>2</label>
    </ligand>
</feature>
<keyword evidence="8" id="KW-0106">Calcium</keyword>
<dbReference type="NCBIfam" id="NF006968">
    <property type="entry name" value="PRK09441.1-1"/>
    <property type="match status" value="1"/>
</dbReference>
<feature type="binding site" evidence="8">
    <location>
        <position position="206"/>
    </location>
    <ligand>
        <name>Ca(2+)</name>
        <dbReference type="ChEBI" id="CHEBI:29108"/>
        <label>2</label>
    </ligand>
</feature>
<dbReference type="SUPFAM" id="SSF51011">
    <property type="entry name" value="Glycosyl hydrolase domain"/>
    <property type="match status" value="1"/>
</dbReference>
<dbReference type="EMBL" id="CP003630">
    <property type="protein sequence ID" value="AFZ20581.1"/>
    <property type="molecule type" value="Genomic_DNA"/>
</dbReference>
<dbReference type="eggNOG" id="COG0366">
    <property type="taxonomic scope" value="Bacteria"/>
</dbReference>
<keyword evidence="11" id="KW-1185">Reference proteome</keyword>
<dbReference type="Proteomes" id="UP000010471">
    <property type="component" value="Chromosome"/>
</dbReference>
<sequence length="487" mass="56175">MADVNGTMMQYFHWYIPADGTLWEEVKNKAADLAQAGFTALWLPPAYKGQGGGYDVGYGVYDLFDLGEFAQKNTVRTKYGTREQLLAAVKAVQNAGMQAYADVVLNHKDGGDNPETVKALPFSTDNRNYPSGDWQQIEIYTNFTFPGRGSKHSSMEWHWWHFDAVNHRKDRLGDNSTVYLLEGKNFDNFVDLEKGNYSFLMACDLDMEHEQVQGELKYWGEWFLDTTGVDGFRLDAIKHIPSWFYKDWLNHVRHHAQQNLFTVGEYWSDNIAALHWYISATEGKMSLFDVPLHYNFHRASKLGGYYDMRNILNGTLMQQQPALAVTFVENHDSQPLQSLESVVESWFKPLAYAIILLRREGYPCVFYADYYGAHYKDKGYEIWLDSHRWLIDKFLHARQNYAYGNQYDYFDDQNIIGWTRLGNPEHPKAMAVLMSDGPAGSKWMEVGKRSAIFHDLTEHIKEPVHTNGDGWGEFRCNGGSVSVWLEQ</sequence>
<feature type="binding site" evidence="8">
    <location>
        <position position="204"/>
    </location>
    <ligand>
        <name>Ca(2+)</name>
        <dbReference type="ChEBI" id="CHEBI:29108"/>
        <label>1</label>
    </ligand>
</feature>
<feature type="binding site" evidence="8">
    <location>
        <position position="163"/>
    </location>
    <ligand>
        <name>Ca(2+)</name>
        <dbReference type="ChEBI" id="CHEBI:29108"/>
        <label>2</label>
    </ligand>
</feature>
<comment type="cofactor">
    <cofactor evidence="1">
        <name>Ca(2+)</name>
        <dbReference type="ChEBI" id="CHEBI:29108"/>
    </cofactor>
</comment>
<dbReference type="Gene3D" id="2.40.30.140">
    <property type="match status" value="1"/>
</dbReference>
<dbReference type="CDD" id="cd11318">
    <property type="entry name" value="AmyAc_bac_fung_AmyA"/>
    <property type="match status" value="1"/>
</dbReference>
<keyword evidence="3 8" id="KW-0479">Metal-binding</keyword>
<dbReference type="Pfam" id="PF00128">
    <property type="entry name" value="Alpha-amylase"/>
    <property type="match status" value="1"/>
</dbReference>
<comment type="similarity">
    <text evidence="2">Belongs to the glycosyl hydrolase 13 family.</text>
</comment>
<feature type="binding site" evidence="8">
    <location>
        <position position="304"/>
    </location>
    <ligand>
        <name>Ca(2+)</name>
        <dbReference type="ChEBI" id="CHEBI:29108"/>
        <label>3</label>
    </ligand>
</feature>
<evidence type="ECO:0000256" key="1">
    <source>
        <dbReference type="ARBA" id="ARBA00001913"/>
    </source>
</evidence>
<evidence type="ECO:0000256" key="8">
    <source>
        <dbReference type="PIRSR" id="PIRSR001021-2"/>
    </source>
</evidence>
<dbReference type="OrthoDB" id="9805159at2"/>
<dbReference type="InterPro" id="IPR013776">
    <property type="entry name" value="A-amylase_thermo"/>
</dbReference>
<dbReference type="STRING" id="1173027.Mic7113_4919"/>
<evidence type="ECO:0000313" key="10">
    <source>
        <dbReference type="EMBL" id="AFZ20581.1"/>
    </source>
</evidence>
<evidence type="ECO:0000256" key="6">
    <source>
        <dbReference type="ARBA" id="ARBA00023295"/>
    </source>
</evidence>
<dbReference type="Gene3D" id="3.20.20.80">
    <property type="entry name" value="Glycosidases"/>
    <property type="match status" value="1"/>
</dbReference>
<dbReference type="AlphaFoldDB" id="K9WLB4"/>
<dbReference type="SUPFAM" id="SSF51445">
    <property type="entry name" value="(Trans)glycosidases"/>
    <property type="match status" value="1"/>
</dbReference>
<feature type="binding site" evidence="8">
    <location>
        <position position="106"/>
    </location>
    <ligand>
        <name>Ca(2+)</name>
        <dbReference type="ChEBI" id="CHEBI:29108"/>
        <label>1</label>
    </ligand>
</feature>
<reference evidence="10 11" key="1">
    <citation type="submission" date="2012-06" db="EMBL/GenBank/DDBJ databases">
        <title>Finished chromosome of genome of Microcoleus sp. PCC 7113.</title>
        <authorList>
            <consortium name="US DOE Joint Genome Institute"/>
            <person name="Gugger M."/>
            <person name="Coursin T."/>
            <person name="Rippka R."/>
            <person name="Tandeau De Marsac N."/>
            <person name="Huntemann M."/>
            <person name="Wei C.-L."/>
            <person name="Han J."/>
            <person name="Detter J.C."/>
            <person name="Han C."/>
            <person name="Tapia R."/>
            <person name="Chen A."/>
            <person name="Kyrpides N."/>
            <person name="Mavromatis K."/>
            <person name="Markowitz V."/>
            <person name="Szeto E."/>
            <person name="Ivanova N."/>
            <person name="Pagani I."/>
            <person name="Pati A."/>
            <person name="Goodwin L."/>
            <person name="Nordberg H.P."/>
            <person name="Cantor M.N."/>
            <person name="Hua S.X."/>
            <person name="Woyke T."/>
            <person name="Kerfeld C.A."/>
        </authorList>
    </citation>
    <scope>NUCLEOTIDE SEQUENCE [LARGE SCALE GENOMIC DNA]</scope>
    <source>
        <strain evidence="10 11">PCC 7113</strain>
    </source>
</reference>
<evidence type="ECO:0000256" key="2">
    <source>
        <dbReference type="ARBA" id="ARBA00008061"/>
    </source>
</evidence>
<dbReference type="RefSeq" id="WP_015184716.1">
    <property type="nucleotide sequence ID" value="NC_019738.1"/>
</dbReference>
<feature type="active site" description="Proton donor" evidence="7">
    <location>
        <position position="265"/>
    </location>
</feature>
<organism evidence="10 11">
    <name type="scientific">Allocoleopsis franciscana PCC 7113</name>
    <dbReference type="NCBI Taxonomy" id="1173027"/>
    <lineage>
        <taxon>Bacteria</taxon>
        <taxon>Bacillati</taxon>
        <taxon>Cyanobacteriota</taxon>
        <taxon>Cyanophyceae</taxon>
        <taxon>Coleofasciculales</taxon>
        <taxon>Coleofasciculaceae</taxon>
        <taxon>Allocoleopsis</taxon>
        <taxon>Allocoleopsis franciscana</taxon>
    </lineage>
</organism>
<dbReference type="Gene3D" id="2.60.40.1180">
    <property type="entry name" value="Golgi alpha-mannosidase II"/>
    <property type="match status" value="1"/>
</dbReference>
<gene>
    <name evidence="10" type="ORF">Mic7113_4919</name>
</gene>
<feature type="active site" description="Nucleophile" evidence="7">
    <location>
        <position position="235"/>
    </location>
</feature>
<keyword evidence="6 10" id="KW-0326">Glycosidase</keyword>
<evidence type="ECO:0000259" key="9">
    <source>
        <dbReference type="SMART" id="SM00642"/>
    </source>
</evidence>
<dbReference type="PANTHER" id="PTHR43447">
    <property type="entry name" value="ALPHA-AMYLASE"/>
    <property type="match status" value="1"/>
</dbReference>
<dbReference type="InterPro" id="IPR006047">
    <property type="entry name" value="GH13_cat_dom"/>
</dbReference>
<feature type="binding site" evidence="8">
    <location>
        <position position="239"/>
    </location>
    <ligand>
        <name>Ca(2+)</name>
        <dbReference type="ChEBI" id="CHEBI:29108"/>
        <label>1</label>
    </ligand>
</feature>
<name>K9WLB4_9CYAN</name>
<feature type="domain" description="Glycosyl hydrolase family 13 catalytic" evidence="9">
    <location>
        <begin position="6"/>
        <end position="398"/>
    </location>
</feature>
<proteinExistence type="inferred from homology"/>
<dbReference type="KEGG" id="mic:Mic7113_4919"/>
<dbReference type="GO" id="GO:0005975">
    <property type="term" value="P:carbohydrate metabolic process"/>
    <property type="evidence" value="ECO:0007669"/>
    <property type="project" value="InterPro"/>
</dbReference>
<dbReference type="NCBIfam" id="NF006969">
    <property type="entry name" value="PRK09441.1-2"/>
    <property type="match status" value="1"/>
</dbReference>
<dbReference type="PATRIC" id="fig|1173027.3.peg.5455"/>
<evidence type="ECO:0000256" key="4">
    <source>
        <dbReference type="ARBA" id="ARBA00022801"/>
    </source>
</evidence>
<evidence type="ECO:0000313" key="11">
    <source>
        <dbReference type="Proteomes" id="UP000010471"/>
    </source>
</evidence>
<keyword evidence="4" id="KW-0378">Hydrolase</keyword>
<dbReference type="SMR" id="K9WLB4"/>
<feature type="binding site" evidence="8">
    <location>
        <position position="436"/>
    </location>
    <ligand>
        <name>Ca(2+)</name>
        <dbReference type="ChEBI" id="CHEBI:29108"/>
        <label>3</label>
    </ligand>
</feature>
<dbReference type="PIRSF" id="PIRSF001021">
    <property type="entry name" value="Alph-amls_thrmst"/>
    <property type="match status" value="1"/>
</dbReference>
<dbReference type="GO" id="GO:0004553">
    <property type="term" value="F:hydrolase activity, hydrolyzing O-glycosyl compounds"/>
    <property type="evidence" value="ECO:0007669"/>
    <property type="project" value="InterPro"/>
</dbReference>